<name>A0A1I2BVV7_9BACT</name>
<dbReference type="Pfam" id="PF13411">
    <property type="entry name" value="MerR_1"/>
    <property type="match status" value="1"/>
</dbReference>
<dbReference type="EMBL" id="FOMX01000016">
    <property type="protein sequence ID" value="SFE60296.1"/>
    <property type="molecule type" value="Genomic_DNA"/>
</dbReference>
<gene>
    <name evidence="6" type="ORF">SAMN02745121_04816</name>
</gene>
<dbReference type="CDD" id="cd00592">
    <property type="entry name" value="HTH_MerR-like"/>
    <property type="match status" value="1"/>
</dbReference>
<dbReference type="InterPro" id="IPR000551">
    <property type="entry name" value="MerR-type_HTH_dom"/>
</dbReference>
<dbReference type="SUPFAM" id="SSF48498">
    <property type="entry name" value="Tetracyclin repressor-like, C-terminal domain"/>
    <property type="match status" value="1"/>
</dbReference>
<evidence type="ECO:0000313" key="7">
    <source>
        <dbReference type="Proteomes" id="UP000199400"/>
    </source>
</evidence>
<keyword evidence="3" id="KW-0804">Transcription</keyword>
<protein>
    <submittedName>
        <fullName evidence="6">Transcriptional regulator, TetR family</fullName>
    </submittedName>
</protein>
<evidence type="ECO:0000256" key="3">
    <source>
        <dbReference type="ARBA" id="ARBA00023163"/>
    </source>
</evidence>
<dbReference type="Gene3D" id="1.10.357.10">
    <property type="entry name" value="Tetracycline Repressor, domain 2"/>
    <property type="match status" value="1"/>
</dbReference>
<keyword evidence="7" id="KW-1185">Reference proteome</keyword>
<dbReference type="PANTHER" id="PTHR30055">
    <property type="entry name" value="HTH-TYPE TRANSCRIPTIONAL REGULATOR RUTR"/>
    <property type="match status" value="1"/>
</dbReference>
<accession>A0A1I2BVV7</accession>
<reference evidence="7" key="1">
    <citation type="submission" date="2016-10" db="EMBL/GenBank/DDBJ databases">
        <authorList>
            <person name="Varghese N."/>
            <person name="Submissions S."/>
        </authorList>
    </citation>
    <scope>NUCLEOTIDE SEQUENCE [LARGE SCALE GENOMIC DNA]</scope>
    <source>
        <strain evidence="7">ATCC 25963</strain>
    </source>
</reference>
<feature type="domain" description="HTH tetR-type" evidence="5">
    <location>
        <begin position="16"/>
        <end position="76"/>
    </location>
</feature>
<dbReference type="GO" id="GO:0000976">
    <property type="term" value="F:transcription cis-regulatory region binding"/>
    <property type="evidence" value="ECO:0007669"/>
    <property type="project" value="TreeGrafter"/>
</dbReference>
<dbReference type="SMART" id="SM00422">
    <property type="entry name" value="HTH_MERR"/>
    <property type="match status" value="1"/>
</dbReference>
<dbReference type="InterPro" id="IPR009057">
    <property type="entry name" value="Homeodomain-like_sf"/>
</dbReference>
<dbReference type="Pfam" id="PF16859">
    <property type="entry name" value="TetR_C_11"/>
    <property type="match status" value="1"/>
</dbReference>
<dbReference type="InterPro" id="IPR036271">
    <property type="entry name" value="Tet_transcr_reg_TetR-rel_C_sf"/>
</dbReference>
<dbReference type="PANTHER" id="PTHR30055:SF148">
    <property type="entry name" value="TETR-FAMILY TRANSCRIPTIONAL REGULATOR"/>
    <property type="match status" value="1"/>
</dbReference>
<dbReference type="GO" id="GO:0003700">
    <property type="term" value="F:DNA-binding transcription factor activity"/>
    <property type="evidence" value="ECO:0007669"/>
    <property type="project" value="TreeGrafter"/>
</dbReference>
<dbReference type="AlphaFoldDB" id="A0A1I2BVV7"/>
<dbReference type="InterPro" id="IPR009061">
    <property type="entry name" value="DNA-bd_dom_put_sf"/>
</dbReference>
<dbReference type="SUPFAM" id="SSF46955">
    <property type="entry name" value="Putative DNA-binding domain"/>
    <property type="match status" value="1"/>
</dbReference>
<evidence type="ECO:0000313" key="6">
    <source>
        <dbReference type="EMBL" id="SFE60296.1"/>
    </source>
</evidence>
<dbReference type="STRING" id="54.SAMN02745121_04816"/>
<evidence type="ECO:0000259" key="5">
    <source>
        <dbReference type="PROSITE" id="PS50977"/>
    </source>
</evidence>
<dbReference type="SUPFAM" id="SSF46689">
    <property type="entry name" value="Homeodomain-like"/>
    <property type="match status" value="1"/>
</dbReference>
<evidence type="ECO:0000256" key="2">
    <source>
        <dbReference type="ARBA" id="ARBA00023125"/>
    </source>
</evidence>
<dbReference type="Gene3D" id="1.10.10.60">
    <property type="entry name" value="Homeodomain-like"/>
    <property type="match status" value="1"/>
</dbReference>
<proteinExistence type="predicted"/>
<dbReference type="InterPro" id="IPR011075">
    <property type="entry name" value="TetR_C"/>
</dbReference>
<feature type="DNA-binding region" description="H-T-H motif" evidence="4">
    <location>
        <begin position="39"/>
        <end position="58"/>
    </location>
</feature>
<evidence type="ECO:0000256" key="1">
    <source>
        <dbReference type="ARBA" id="ARBA00023015"/>
    </source>
</evidence>
<dbReference type="Proteomes" id="UP000199400">
    <property type="component" value="Unassembled WGS sequence"/>
</dbReference>
<dbReference type="InterPro" id="IPR050109">
    <property type="entry name" value="HTH-type_TetR-like_transc_reg"/>
</dbReference>
<dbReference type="RefSeq" id="WP_100793152.1">
    <property type="nucleotide sequence ID" value="NZ_FOMX01000016.1"/>
</dbReference>
<dbReference type="Gene3D" id="1.10.1660.10">
    <property type="match status" value="1"/>
</dbReference>
<keyword evidence="1" id="KW-0805">Transcription regulation</keyword>
<keyword evidence="2 4" id="KW-0238">DNA-binding</keyword>
<evidence type="ECO:0000256" key="4">
    <source>
        <dbReference type="PROSITE-ProRule" id="PRU00335"/>
    </source>
</evidence>
<dbReference type="InterPro" id="IPR001647">
    <property type="entry name" value="HTH_TetR"/>
</dbReference>
<dbReference type="PRINTS" id="PR00455">
    <property type="entry name" value="HTHTETR"/>
</dbReference>
<organism evidence="6 7">
    <name type="scientific">Nannocystis exedens</name>
    <dbReference type="NCBI Taxonomy" id="54"/>
    <lineage>
        <taxon>Bacteria</taxon>
        <taxon>Pseudomonadati</taxon>
        <taxon>Myxococcota</taxon>
        <taxon>Polyangia</taxon>
        <taxon>Nannocystales</taxon>
        <taxon>Nannocystaceae</taxon>
        <taxon>Nannocystis</taxon>
    </lineage>
</organism>
<dbReference type="Pfam" id="PF00440">
    <property type="entry name" value="TetR_N"/>
    <property type="match status" value="1"/>
</dbReference>
<sequence length="310" mass="33861">MRTQGQARRSSETRGEAVVRKVLAAALREVGRAGYHGLRIEEVAARAGVNKTTVYRRWPTKQALLRDALLSITSEVFTTPRTGSLRGDVLAYARRNAALAARPEYRGLFRIFVAEGEDAELLAIVRSLREAFEPVPREVLTAARARGEIGAGADPALLFEVLGAALNWWLFFEHTPTDEAFLHRLVDLMVSQMSQRATEPADITVEKLLAALDCGRATLYRYIDRGLLPPPIEGRRGRPARWSPEALARAKKIRTLLAQGFTLATIEQRLAGGSRGPAARPGRTRPRLQAAAMSGAQGARAACAGETTET</sequence>
<dbReference type="PROSITE" id="PS50977">
    <property type="entry name" value="HTH_TETR_2"/>
    <property type="match status" value="1"/>
</dbReference>